<keyword evidence="4" id="KW-0409">Iron storage</keyword>
<dbReference type="GO" id="GO:0034986">
    <property type="term" value="F:iron chaperone activity"/>
    <property type="evidence" value="ECO:0007669"/>
    <property type="project" value="TreeGrafter"/>
</dbReference>
<evidence type="ECO:0000256" key="10">
    <source>
        <dbReference type="ARBA" id="ARBA00023065"/>
    </source>
</evidence>
<dbReference type="GO" id="GO:0006879">
    <property type="term" value="P:intracellular iron ion homeostasis"/>
    <property type="evidence" value="ECO:0007669"/>
    <property type="project" value="UniProtKB-KW"/>
</dbReference>
<dbReference type="SUPFAM" id="SSF55387">
    <property type="entry name" value="Frataxin/Nqo15-like"/>
    <property type="match status" value="1"/>
</dbReference>
<reference evidence="13 14" key="1">
    <citation type="journal article" date="2009" name="Science">
        <title>Green evolution and dynamic adaptations revealed by genomes of the marine picoeukaryotes Micromonas.</title>
        <authorList>
            <person name="Worden A.Z."/>
            <person name="Lee J.H."/>
            <person name="Mock T."/>
            <person name="Rouze P."/>
            <person name="Simmons M.P."/>
            <person name="Aerts A.L."/>
            <person name="Allen A.E."/>
            <person name="Cuvelier M.L."/>
            <person name="Derelle E."/>
            <person name="Everett M.V."/>
            <person name="Foulon E."/>
            <person name="Grimwood J."/>
            <person name="Gundlach H."/>
            <person name="Henrissat B."/>
            <person name="Napoli C."/>
            <person name="McDonald S.M."/>
            <person name="Parker M.S."/>
            <person name="Rombauts S."/>
            <person name="Salamov A."/>
            <person name="Von Dassow P."/>
            <person name="Badger J.H."/>
            <person name="Coutinho P.M."/>
            <person name="Demir E."/>
            <person name="Dubchak I."/>
            <person name="Gentemann C."/>
            <person name="Eikrem W."/>
            <person name="Gready J.E."/>
            <person name="John U."/>
            <person name="Lanier W."/>
            <person name="Lindquist E.A."/>
            <person name="Lucas S."/>
            <person name="Mayer K.F."/>
            <person name="Moreau H."/>
            <person name="Not F."/>
            <person name="Otillar R."/>
            <person name="Panaud O."/>
            <person name="Pangilinan J."/>
            <person name="Paulsen I."/>
            <person name="Piegu B."/>
            <person name="Poliakov A."/>
            <person name="Robbens S."/>
            <person name="Schmutz J."/>
            <person name="Toulza E."/>
            <person name="Wyss T."/>
            <person name="Zelensky A."/>
            <person name="Zhou K."/>
            <person name="Armbrust E.V."/>
            <person name="Bhattacharya D."/>
            <person name="Goodenough U.W."/>
            <person name="Van de Peer Y."/>
            <person name="Grigoriev I.V."/>
        </authorList>
    </citation>
    <scope>NUCLEOTIDE SEQUENCE [LARGE SCALE GENOMIC DNA]</scope>
    <source>
        <strain evidence="13 14">CCMP1545</strain>
    </source>
</reference>
<keyword evidence="7" id="KW-0809">Transit peptide</keyword>
<accession>C1MW64</accession>
<dbReference type="InterPro" id="IPR036524">
    <property type="entry name" value="Frataxin/CyaY_sf"/>
</dbReference>
<dbReference type="GO" id="GO:0008198">
    <property type="term" value="F:ferrous iron binding"/>
    <property type="evidence" value="ECO:0007669"/>
    <property type="project" value="TreeGrafter"/>
</dbReference>
<evidence type="ECO:0000256" key="12">
    <source>
        <dbReference type="ARBA" id="ARBA00047990"/>
    </source>
</evidence>
<name>C1MW64_MICPC</name>
<dbReference type="GO" id="GO:0006826">
    <property type="term" value="P:iron ion transport"/>
    <property type="evidence" value="ECO:0007669"/>
    <property type="project" value="UniProtKB-KW"/>
</dbReference>
<evidence type="ECO:0000256" key="4">
    <source>
        <dbReference type="ARBA" id="ARBA00022434"/>
    </source>
</evidence>
<organism evidence="14">
    <name type="scientific">Micromonas pusilla (strain CCMP1545)</name>
    <name type="common">Picoplanktonic green alga</name>
    <dbReference type="NCBI Taxonomy" id="564608"/>
    <lineage>
        <taxon>Eukaryota</taxon>
        <taxon>Viridiplantae</taxon>
        <taxon>Chlorophyta</taxon>
        <taxon>Mamiellophyceae</taxon>
        <taxon>Mamiellales</taxon>
        <taxon>Mamiellaceae</taxon>
        <taxon>Micromonas</taxon>
    </lineage>
</organism>
<dbReference type="GeneID" id="9685601"/>
<evidence type="ECO:0000256" key="3">
    <source>
        <dbReference type="ARBA" id="ARBA00013107"/>
    </source>
</evidence>
<dbReference type="EMBL" id="GG663741">
    <property type="protein sequence ID" value="EEH55820.1"/>
    <property type="molecule type" value="Genomic_DNA"/>
</dbReference>
<dbReference type="Gene3D" id="3.30.920.10">
    <property type="entry name" value="Frataxin/CyaY"/>
    <property type="match status" value="1"/>
</dbReference>
<dbReference type="InterPro" id="IPR002908">
    <property type="entry name" value="Frataxin/CyaY"/>
</dbReference>
<dbReference type="eggNOG" id="KOG3413">
    <property type="taxonomic scope" value="Eukaryota"/>
</dbReference>
<dbReference type="PANTHER" id="PTHR16821">
    <property type="entry name" value="FRATAXIN"/>
    <property type="match status" value="1"/>
</dbReference>
<dbReference type="PANTHER" id="PTHR16821:SF2">
    <property type="entry name" value="FRATAXIN, MITOCHONDRIAL"/>
    <property type="match status" value="1"/>
</dbReference>
<evidence type="ECO:0000313" key="13">
    <source>
        <dbReference type="EMBL" id="EEH55820.1"/>
    </source>
</evidence>
<proteinExistence type="inferred from homology"/>
<comment type="subcellular location">
    <subcellularLocation>
        <location evidence="1">Mitochondrion</location>
    </subcellularLocation>
</comment>
<evidence type="ECO:0000256" key="7">
    <source>
        <dbReference type="ARBA" id="ARBA00022946"/>
    </source>
</evidence>
<dbReference type="NCBIfam" id="TIGR03422">
    <property type="entry name" value="mito_frataxin"/>
    <property type="match status" value="1"/>
</dbReference>
<evidence type="ECO:0000256" key="11">
    <source>
        <dbReference type="ARBA" id="ARBA00023128"/>
    </source>
</evidence>
<dbReference type="GO" id="GO:0051537">
    <property type="term" value="F:2 iron, 2 sulfur cluster binding"/>
    <property type="evidence" value="ECO:0007669"/>
    <property type="project" value="TreeGrafter"/>
</dbReference>
<dbReference type="GO" id="GO:0005739">
    <property type="term" value="C:mitochondrion"/>
    <property type="evidence" value="ECO:0007669"/>
    <property type="project" value="UniProtKB-SubCell"/>
</dbReference>
<dbReference type="EC" id="1.16.3.1" evidence="3"/>
<dbReference type="GO" id="GO:0008199">
    <property type="term" value="F:ferric iron binding"/>
    <property type="evidence" value="ECO:0007669"/>
    <property type="project" value="InterPro"/>
</dbReference>
<keyword evidence="14" id="KW-1185">Reference proteome</keyword>
<comment type="catalytic activity">
    <reaction evidence="12">
        <text>4 Fe(2+) + O2 + 4 H(+) = 4 Fe(3+) + 2 H2O</text>
        <dbReference type="Rhea" id="RHEA:11148"/>
        <dbReference type="ChEBI" id="CHEBI:15377"/>
        <dbReference type="ChEBI" id="CHEBI:15378"/>
        <dbReference type="ChEBI" id="CHEBI:15379"/>
        <dbReference type="ChEBI" id="CHEBI:29033"/>
        <dbReference type="ChEBI" id="CHEBI:29034"/>
        <dbReference type="EC" id="1.16.3.1"/>
    </reaction>
</comment>
<feature type="non-terminal residue" evidence="13">
    <location>
        <position position="115"/>
    </location>
</feature>
<dbReference type="NCBIfam" id="TIGR03421">
    <property type="entry name" value="FeS_CyaY"/>
    <property type="match status" value="1"/>
</dbReference>
<dbReference type="PRINTS" id="PR00904">
    <property type="entry name" value="FRATAXIN"/>
</dbReference>
<keyword evidence="11" id="KW-0496">Mitochondrion</keyword>
<dbReference type="SMART" id="SM01219">
    <property type="entry name" value="Frataxin_Cyay"/>
    <property type="match status" value="1"/>
</dbReference>
<dbReference type="InterPro" id="IPR017789">
    <property type="entry name" value="Frataxin"/>
</dbReference>
<dbReference type="PROSITE" id="PS01344">
    <property type="entry name" value="FRATAXIN_1"/>
    <property type="match status" value="1"/>
</dbReference>
<evidence type="ECO:0000256" key="6">
    <source>
        <dbReference type="ARBA" id="ARBA00022496"/>
    </source>
</evidence>
<gene>
    <name evidence="13" type="ORF">MICPUCDRAFT_9181</name>
</gene>
<dbReference type="RefSeq" id="XP_003059868.1">
    <property type="nucleotide sequence ID" value="XM_003059822.1"/>
</dbReference>
<comment type="similarity">
    <text evidence="2">Belongs to the frataxin family.</text>
</comment>
<dbReference type="Pfam" id="PF01491">
    <property type="entry name" value="Frataxin_Cyay"/>
    <property type="match status" value="1"/>
</dbReference>
<dbReference type="Proteomes" id="UP000001876">
    <property type="component" value="Unassembled WGS sequence"/>
</dbReference>
<dbReference type="OMA" id="SECEVEY"/>
<keyword evidence="6" id="KW-0410">Iron transport</keyword>
<dbReference type="GO" id="GO:0016226">
    <property type="term" value="P:iron-sulfur cluster assembly"/>
    <property type="evidence" value="ECO:0007669"/>
    <property type="project" value="InterPro"/>
</dbReference>
<evidence type="ECO:0000256" key="5">
    <source>
        <dbReference type="ARBA" id="ARBA00022448"/>
    </source>
</evidence>
<feature type="non-terminal residue" evidence="13">
    <location>
        <position position="1"/>
    </location>
</feature>
<dbReference type="InterPro" id="IPR020895">
    <property type="entry name" value="Frataxin_CS"/>
</dbReference>
<dbReference type="OrthoDB" id="1897642at2759"/>
<keyword evidence="5" id="KW-0813">Transport</keyword>
<sequence>DDLTFQAAADAALRRVETVVDRWGEDRATLPDFDLNAESGVVTIALGGGHGTYVLNKQAPNRQIWMSSPVSGPTRYDYDDERRAWIYARDGHALHERLASELTAIGGGEVDLSGL</sequence>
<keyword evidence="9" id="KW-0408">Iron</keyword>
<dbReference type="STRING" id="564608.C1MW64"/>
<keyword evidence="10" id="KW-0406">Ion transport</keyword>
<dbReference type="PROSITE" id="PS50810">
    <property type="entry name" value="FRATAXIN_2"/>
    <property type="match status" value="1"/>
</dbReference>
<dbReference type="GO" id="GO:0004322">
    <property type="term" value="F:ferroxidase activity"/>
    <property type="evidence" value="ECO:0007669"/>
    <property type="project" value="UniProtKB-EC"/>
</dbReference>
<keyword evidence="8" id="KW-0560">Oxidoreductase</keyword>
<evidence type="ECO:0000256" key="9">
    <source>
        <dbReference type="ARBA" id="ARBA00023004"/>
    </source>
</evidence>
<dbReference type="KEGG" id="mpp:MICPUCDRAFT_9181"/>
<evidence type="ECO:0000256" key="2">
    <source>
        <dbReference type="ARBA" id="ARBA00008183"/>
    </source>
</evidence>
<protein>
    <recommendedName>
        <fullName evidence="3">ferroxidase</fullName>
        <ecNumber evidence="3">1.16.3.1</ecNumber>
    </recommendedName>
</protein>
<evidence type="ECO:0000256" key="1">
    <source>
        <dbReference type="ARBA" id="ARBA00004173"/>
    </source>
</evidence>
<dbReference type="AlphaFoldDB" id="C1MW64"/>
<evidence type="ECO:0000256" key="8">
    <source>
        <dbReference type="ARBA" id="ARBA00023002"/>
    </source>
</evidence>
<evidence type="ECO:0000313" key="14">
    <source>
        <dbReference type="Proteomes" id="UP000001876"/>
    </source>
</evidence>